<evidence type="ECO:0000256" key="1">
    <source>
        <dbReference type="ARBA" id="ARBA00023157"/>
    </source>
</evidence>
<dbReference type="Proteomes" id="UP001295444">
    <property type="component" value="Chromosome 07"/>
</dbReference>
<keyword evidence="2" id="KW-0325">Glycoprotein</keyword>
<dbReference type="CDD" id="cd00096">
    <property type="entry name" value="Ig"/>
    <property type="match status" value="1"/>
</dbReference>
<organism evidence="4 5">
    <name type="scientific">Pelobates cultripes</name>
    <name type="common">Western spadefoot toad</name>
    <dbReference type="NCBI Taxonomy" id="61616"/>
    <lineage>
        <taxon>Eukaryota</taxon>
        <taxon>Metazoa</taxon>
        <taxon>Chordata</taxon>
        <taxon>Craniata</taxon>
        <taxon>Vertebrata</taxon>
        <taxon>Euteleostomi</taxon>
        <taxon>Amphibia</taxon>
        <taxon>Batrachia</taxon>
        <taxon>Anura</taxon>
        <taxon>Pelobatoidea</taxon>
        <taxon>Pelobatidae</taxon>
        <taxon>Pelobates</taxon>
    </lineage>
</organism>
<dbReference type="InterPro" id="IPR007110">
    <property type="entry name" value="Ig-like_dom"/>
</dbReference>
<evidence type="ECO:0000313" key="5">
    <source>
        <dbReference type="Proteomes" id="UP001295444"/>
    </source>
</evidence>
<proteinExistence type="predicted"/>
<dbReference type="InterPro" id="IPR051755">
    <property type="entry name" value="Ig-like_CS_Receptor"/>
</dbReference>
<dbReference type="Pfam" id="PF07654">
    <property type="entry name" value="C1-set"/>
    <property type="match status" value="2"/>
</dbReference>
<feature type="domain" description="Ig-like" evidence="3">
    <location>
        <begin position="132"/>
        <end position="225"/>
    </location>
</feature>
<keyword evidence="1" id="KW-1015">Disulfide bond</keyword>
<dbReference type="InterPro" id="IPR003599">
    <property type="entry name" value="Ig_sub"/>
</dbReference>
<dbReference type="SMART" id="SM00409">
    <property type="entry name" value="IG"/>
    <property type="match status" value="2"/>
</dbReference>
<feature type="domain" description="Ig-like" evidence="3">
    <location>
        <begin position="342"/>
        <end position="435"/>
    </location>
</feature>
<name>A0AAD1WJC6_PELCU</name>
<dbReference type="SUPFAM" id="SSF48726">
    <property type="entry name" value="Immunoglobulin"/>
    <property type="match status" value="4"/>
</dbReference>
<dbReference type="InterPro" id="IPR013783">
    <property type="entry name" value="Ig-like_fold"/>
</dbReference>
<dbReference type="Pfam" id="PF07686">
    <property type="entry name" value="V-set"/>
    <property type="match status" value="2"/>
</dbReference>
<evidence type="ECO:0000259" key="3">
    <source>
        <dbReference type="PROSITE" id="PS50835"/>
    </source>
</evidence>
<feature type="domain" description="Ig-like" evidence="3">
    <location>
        <begin position="247"/>
        <end position="337"/>
    </location>
</feature>
<sequence length="528" mass="60207">MSSLTVDHWEWSAWKFLSAGGALELNVPPTHQVRKGSETIIPCTVTVYKPPVDPSLLLIFWIFQGEEILSYDDTVTTSDDRVSINTTRVIDGDASLSISNVTVTDSGVYTCVILYSLEIMEKSVSLSVYAPPNITITERIAFINKESVLRSSIIGFYPMDIDVKWFRDGKTVNNYSVSTPQRNHDGTYSVYSTLIIIPTKKDRNNIFSCKIQHASLPRPRQKDFQLDYIVGSLELIVPPTHQARMRSVTRIPCKFSVDTPTADPRYLKIFWNFQGEQILSYDGTLTKTDDRFSIDTTKVVDGDVSLQIFNVSLNDSGVYTCLVLYNRKMKEKETSLFVYAPPKITITGRIAVVNKESILCSLITGYYPVDIEIKWFRDGEILNYYRLFKPQRNTDGTYSVYSTVTIKPTEQVRNEVFSCKIQHASLSRPRQKDFELEYIDDKDEESDYTIRWGVAVTVCTMLLKFVYEKCQKSFMKSNHSTKTNLYLKTVFQAEAKVGAASSYSPTQNTNIIHQRKGSYTFRGKLQLP</sequence>
<gene>
    <name evidence="4" type="ORF">PECUL_23A057409</name>
</gene>
<dbReference type="AlphaFoldDB" id="A0AAD1WJC6"/>
<dbReference type="SMART" id="SM00406">
    <property type="entry name" value="IGv"/>
    <property type="match status" value="2"/>
</dbReference>
<dbReference type="InterPro" id="IPR013106">
    <property type="entry name" value="Ig_V-set"/>
</dbReference>
<evidence type="ECO:0000313" key="4">
    <source>
        <dbReference type="EMBL" id="CAH2307808.1"/>
    </source>
</evidence>
<dbReference type="InterPro" id="IPR036179">
    <property type="entry name" value="Ig-like_dom_sf"/>
</dbReference>
<protein>
    <submittedName>
        <fullName evidence="4">Signal-regulatory beta-1-like</fullName>
    </submittedName>
</protein>
<evidence type="ECO:0000256" key="2">
    <source>
        <dbReference type="ARBA" id="ARBA00023180"/>
    </source>
</evidence>
<keyword evidence="5" id="KW-1185">Reference proteome</keyword>
<dbReference type="EMBL" id="OW240918">
    <property type="protein sequence ID" value="CAH2307808.1"/>
    <property type="molecule type" value="Genomic_DNA"/>
</dbReference>
<dbReference type="SMART" id="SM00407">
    <property type="entry name" value="IGc1"/>
    <property type="match status" value="2"/>
</dbReference>
<accession>A0AAD1WJC6</accession>
<dbReference type="InterPro" id="IPR003597">
    <property type="entry name" value="Ig_C1-set"/>
</dbReference>
<feature type="domain" description="Ig-like" evidence="3">
    <location>
        <begin position="33"/>
        <end position="127"/>
    </location>
</feature>
<dbReference type="PROSITE" id="PS50835">
    <property type="entry name" value="IG_LIKE"/>
    <property type="match status" value="4"/>
</dbReference>
<dbReference type="Gene3D" id="2.60.40.10">
    <property type="entry name" value="Immunoglobulins"/>
    <property type="match status" value="4"/>
</dbReference>
<dbReference type="PANTHER" id="PTHR19971">
    <property type="entry name" value="SIGNAL-REGULATORY PROTEIN BETA"/>
    <property type="match status" value="1"/>
</dbReference>
<reference evidence="4" key="1">
    <citation type="submission" date="2022-03" db="EMBL/GenBank/DDBJ databases">
        <authorList>
            <person name="Alioto T."/>
            <person name="Alioto T."/>
            <person name="Gomez Garrido J."/>
        </authorList>
    </citation>
    <scope>NUCLEOTIDE SEQUENCE</scope>
</reference>